<name>A0A433QHP0_9FUNG</name>
<gene>
    <name evidence="1" type="ORF">BC938DRAFT_480792</name>
</gene>
<reference evidence="1 2" key="1">
    <citation type="journal article" date="2018" name="New Phytol.">
        <title>Phylogenomics of Endogonaceae and evolution of mycorrhizas within Mucoromycota.</title>
        <authorList>
            <person name="Chang Y."/>
            <person name="Desiro A."/>
            <person name="Na H."/>
            <person name="Sandor L."/>
            <person name="Lipzen A."/>
            <person name="Clum A."/>
            <person name="Barry K."/>
            <person name="Grigoriev I.V."/>
            <person name="Martin F.M."/>
            <person name="Stajich J.E."/>
            <person name="Smith M.E."/>
            <person name="Bonito G."/>
            <person name="Spatafora J.W."/>
        </authorList>
    </citation>
    <scope>NUCLEOTIDE SEQUENCE [LARGE SCALE GENOMIC DNA]</scope>
    <source>
        <strain evidence="1 2">AD002</strain>
    </source>
</reference>
<protein>
    <submittedName>
        <fullName evidence="1">Uncharacterized protein</fullName>
    </submittedName>
</protein>
<organism evidence="1 2">
    <name type="scientific">Jimgerdemannia flammicorona</name>
    <dbReference type="NCBI Taxonomy" id="994334"/>
    <lineage>
        <taxon>Eukaryota</taxon>
        <taxon>Fungi</taxon>
        <taxon>Fungi incertae sedis</taxon>
        <taxon>Mucoromycota</taxon>
        <taxon>Mucoromycotina</taxon>
        <taxon>Endogonomycetes</taxon>
        <taxon>Endogonales</taxon>
        <taxon>Endogonaceae</taxon>
        <taxon>Jimgerdemannia</taxon>
    </lineage>
</organism>
<sequence length="186" mass="20362">MNMGVPDISPELITANTFWVDYAKWTGEANPTKCLKHIGACGSPMPITQGTVVITNQCASILTQPISTPSCTDVIILTNTSSSRQRVELFVQVPAGAIPIKGQYTVTQLVDLSPFSIWQSEYLFYFPETGSYPHLSAYVSKSGELLARSSPTTIVVTNKYNPIDRTSWATIVSRGSTRDVLDQEPK</sequence>
<accession>A0A433QHP0</accession>
<evidence type="ECO:0000313" key="1">
    <source>
        <dbReference type="EMBL" id="RUS29327.1"/>
    </source>
</evidence>
<evidence type="ECO:0000313" key="2">
    <source>
        <dbReference type="Proteomes" id="UP000274822"/>
    </source>
</evidence>
<dbReference type="Proteomes" id="UP000274822">
    <property type="component" value="Unassembled WGS sequence"/>
</dbReference>
<comment type="caution">
    <text evidence="1">The sequence shown here is derived from an EMBL/GenBank/DDBJ whole genome shotgun (WGS) entry which is preliminary data.</text>
</comment>
<keyword evidence="2" id="KW-1185">Reference proteome</keyword>
<proteinExistence type="predicted"/>
<dbReference type="AlphaFoldDB" id="A0A433QHP0"/>
<dbReference type="EMBL" id="RBNJ01005299">
    <property type="protein sequence ID" value="RUS29327.1"/>
    <property type="molecule type" value="Genomic_DNA"/>
</dbReference>